<organism evidence="1 2">
    <name type="scientific">Entomophthora muscae</name>
    <dbReference type="NCBI Taxonomy" id="34485"/>
    <lineage>
        <taxon>Eukaryota</taxon>
        <taxon>Fungi</taxon>
        <taxon>Fungi incertae sedis</taxon>
        <taxon>Zoopagomycota</taxon>
        <taxon>Entomophthoromycotina</taxon>
        <taxon>Entomophthoromycetes</taxon>
        <taxon>Entomophthorales</taxon>
        <taxon>Entomophthoraceae</taxon>
        <taxon>Entomophthora</taxon>
    </lineage>
</organism>
<name>A0ACC2RZ04_9FUNG</name>
<gene>
    <name evidence="1" type="ORF">DSO57_1005679</name>
</gene>
<dbReference type="Proteomes" id="UP001165960">
    <property type="component" value="Unassembled WGS sequence"/>
</dbReference>
<sequence>MPSPKHRLGRERPKDSHLTGRTNCLPPGNNNNNSNHKPASSNGHRNGNNGQSNWKSPGRALSKPSSSRTIPNSPNNEYCPKDVDQCPMIQVPLENPVLYTVARNSNKLMSYSFCFCSYTGSALLNSGANQTLVNSSFVDKFKLATNPSRIKNVVLANEHHIAVTNKMAPFSIMLESLHSNIQGPVIDFPKFDVVLILDLLQRNNPHADWATSALTLKREGVNCHGKFHNARNYSAKYESLESQKTFTKTDWFNGPESNS</sequence>
<evidence type="ECO:0000313" key="1">
    <source>
        <dbReference type="EMBL" id="KAJ9055272.1"/>
    </source>
</evidence>
<proteinExistence type="predicted"/>
<protein>
    <submittedName>
        <fullName evidence="1">Uncharacterized protein</fullName>
    </submittedName>
</protein>
<accession>A0ACC2RZ04</accession>
<keyword evidence="2" id="KW-1185">Reference proteome</keyword>
<comment type="caution">
    <text evidence="1">The sequence shown here is derived from an EMBL/GenBank/DDBJ whole genome shotgun (WGS) entry which is preliminary data.</text>
</comment>
<reference evidence="1" key="1">
    <citation type="submission" date="2022-04" db="EMBL/GenBank/DDBJ databases">
        <title>Genome of the entomopathogenic fungus Entomophthora muscae.</title>
        <authorList>
            <person name="Elya C."/>
            <person name="Lovett B.R."/>
            <person name="Lee E."/>
            <person name="Macias A.M."/>
            <person name="Hajek A.E."/>
            <person name="De Bivort B.L."/>
            <person name="Kasson M.T."/>
            <person name="De Fine Licht H.H."/>
            <person name="Stajich J.E."/>
        </authorList>
    </citation>
    <scope>NUCLEOTIDE SEQUENCE</scope>
    <source>
        <strain evidence="1">Berkeley</strain>
    </source>
</reference>
<dbReference type="EMBL" id="QTSX02006405">
    <property type="protein sequence ID" value="KAJ9055272.1"/>
    <property type="molecule type" value="Genomic_DNA"/>
</dbReference>
<evidence type="ECO:0000313" key="2">
    <source>
        <dbReference type="Proteomes" id="UP001165960"/>
    </source>
</evidence>